<protein>
    <submittedName>
        <fullName evidence="2">Uncharacterized protein</fullName>
    </submittedName>
</protein>
<dbReference type="Proteomes" id="UP000030645">
    <property type="component" value="Unassembled WGS sequence"/>
</dbReference>
<name>W9S5A4_9ROSA</name>
<evidence type="ECO:0000256" key="1">
    <source>
        <dbReference type="SAM" id="MobiDB-lite"/>
    </source>
</evidence>
<reference evidence="3" key="1">
    <citation type="submission" date="2013-01" db="EMBL/GenBank/DDBJ databases">
        <title>Draft Genome Sequence of a Mulberry Tree, Morus notabilis C.K. Schneid.</title>
        <authorList>
            <person name="He N."/>
            <person name="Zhao S."/>
        </authorList>
    </citation>
    <scope>NUCLEOTIDE SEQUENCE</scope>
</reference>
<dbReference type="EMBL" id="KE346101">
    <property type="protein sequence ID" value="EXC26260.1"/>
    <property type="molecule type" value="Genomic_DNA"/>
</dbReference>
<sequence>MAAQVDGALGERERRSKTTTVRTGGTERARGGARERKKRERGVFFRSFSQSRSDGRSNLETSA</sequence>
<feature type="compositionally biased region" description="Basic and acidic residues" evidence="1">
    <location>
        <begin position="25"/>
        <end position="34"/>
    </location>
</feature>
<dbReference type="AlphaFoldDB" id="W9S5A4"/>
<evidence type="ECO:0000313" key="3">
    <source>
        <dbReference type="Proteomes" id="UP000030645"/>
    </source>
</evidence>
<feature type="region of interest" description="Disordered" evidence="1">
    <location>
        <begin position="1"/>
        <end position="63"/>
    </location>
</feature>
<gene>
    <name evidence="2" type="ORF">L484_022834</name>
</gene>
<accession>W9S5A4</accession>
<feature type="compositionally biased region" description="Polar residues" evidence="1">
    <location>
        <begin position="47"/>
        <end position="63"/>
    </location>
</feature>
<evidence type="ECO:0000313" key="2">
    <source>
        <dbReference type="EMBL" id="EXC26260.1"/>
    </source>
</evidence>
<keyword evidence="3" id="KW-1185">Reference proteome</keyword>
<proteinExistence type="predicted"/>
<organism evidence="2 3">
    <name type="scientific">Morus notabilis</name>
    <dbReference type="NCBI Taxonomy" id="981085"/>
    <lineage>
        <taxon>Eukaryota</taxon>
        <taxon>Viridiplantae</taxon>
        <taxon>Streptophyta</taxon>
        <taxon>Embryophyta</taxon>
        <taxon>Tracheophyta</taxon>
        <taxon>Spermatophyta</taxon>
        <taxon>Magnoliopsida</taxon>
        <taxon>eudicotyledons</taxon>
        <taxon>Gunneridae</taxon>
        <taxon>Pentapetalae</taxon>
        <taxon>rosids</taxon>
        <taxon>fabids</taxon>
        <taxon>Rosales</taxon>
        <taxon>Moraceae</taxon>
        <taxon>Moreae</taxon>
        <taxon>Morus</taxon>
    </lineage>
</organism>